<dbReference type="Gene3D" id="1.25.40.20">
    <property type="entry name" value="Ankyrin repeat-containing domain"/>
    <property type="match status" value="2"/>
</dbReference>
<reference evidence="6 7" key="1">
    <citation type="submission" date="2020-03" db="EMBL/GenBank/DDBJ databases">
        <title>Draft Genome Sequence of Cudoniella acicularis.</title>
        <authorList>
            <person name="Buettner E."/>
            <person name="Kellner H."/>
        </authorList>
    </citation>
    <scope>NUCLEOTIDE SEQUENCE [LARGE SCALE GENOMIC DNA]</scope>
    <source>
        <strain evidence="6 7">DSM 108380</strain>
    </source>
</reference>
<evidence type="ECO:0000313" key="6">
    <source>
        <dbReference type="EMBL" id="KAF4627731.1"/>
    </source>
</evidence>
<evidence type="ECO:0008006" key="8">
    <source>
        <dbReference type="Google" id="ProtNLM"/>
    </source>
</evidence>
<feature type="repeat" description="ANK" evidence="2">
    <location>
        <begin position="815"/>
        <end position="847"/>
    </location>
</feature>
<dbReference type="AlphaFoldDB" id="A0A8H4VZ22"/>
<dbReference type="Pfam" id="PF22939">
    <property type="entry name" value="WHD_GPIID"/>
    <property type="match status" value="1"/>
</dbReference>
<dbReference type="OrthoDB" id="5416940at2759"/>
<dbReference type="InterPro" id="IPR002110">
    <property type="entry name" value="Ankyrin_rpt"/>
</dbReference>
<evidence type="ECO:0000313" key="7">
    <source>
        <dbReference type="Proteomes" id="UP000566819"/>
    </source>
</evidence>
<evidence type="ECO:0000259" key="4">
    <source>
        <dbReference type="Pfam" id="PF22939"/>
    </source>
</evidence>
<dbReference type="Pfam" id="PF12796">
    <property type="entry name" value="Ank_2"/>
    <property type="match status" value="1"/>
</dbReference>
<comment type="caution">
    <text evidence="6">The sequence shown here is derived from an EMBL/GenBank/DDBJ whole genome shotgun (WGS) entry which is preliminary data.</text>
</comment>
<dbReference type="PRINTS" id="PR01415">
    <property type="entry name" value="ANKYRIN"/>
</dbReference>
<dbReference type="Gene3D" id="3.40.50.300">
    <property type="entry name" value="P-loop containing nucleotide triphosphate hydrolases"/>
    <property type="match status" value="1"/>
</dbReference>
<dbReference type="Pfam" id="PF17109">
    <property type="entry name" value="Goodbye"/>
    <property type="match status" value="1"/>
</dbReference>
<evidence type="ECO:0000256" key="1">
    <source>
        <dbReference type="ARBA" id="ARBA00022737"/>
    </source>
</evidence>
<dbReference type="PROSITE" id="PS50297">
    <property type="entry name" value="ANK_REP_REGION"/>
    <property type="match status" value="3"/>
</dbReference>
<proteinExistence type="predicted"/>
<dbReference type="PANTHER" id="PTHR10039:SF15">
    <property type="entry name" value="NACHT DOMAIN-CONTAINING PROTEIN"/>
    <property type="match status" value="1"/>
</dbReference>
<evidence type="ECO:0000259" key="5">
    <source>
        <dbReference type="Pfam" id="PF24883"/>
    </source>
</evidence>
<dbReference type="InterPro" id="IPR027417">
    <property type="entry name" value="P-loop_NTPase"/>
</dbReference>
<dbReference type="PROSITE" id="PS50088">
    <property type="entry name" value="ANK_REPEAT"/>
    <property type="match status" value="3"/>
</dbReference>
<gene>
    <name evidence="6" type="ORF">G7Y89_g10420</name>
</gene>
<feature type="repeat" description="ANK" evidence="2">
    <location>
        <begin position="782"/>
        <end position="814"/>
    </location>
</feature>
<keyword evidence="1" id="KW-0677">Repeat</keyword>
<dbReference type="InterPro" id="IPR056884">
    <property type="entry name" value="NPHP3-like_N"/>
</dbReference>
<feature type="domain" description="GPI inositol-deacylase winged helix" evidence="4">
    <location>
        <begin position="569"/>
        <end position="647"/>
    </location>
</feature>
<dbReference type="EMBL" id="JAAMPI010000920">
    <property type="protein sequence ID" value="KAF4627731.1"/>
    <property type="molecule type" value="Genomic_DNA"/>
</dbReference>
<feature type="domain" description="Fungal STAND N-terminal Goodbye" evidence="3">
    <location>
        <begin position="19"/>
        <end position="139"/>
    </location>
</feature>
<dbReference type="SMART" id="SM00248">
    <property type="entry name" value="ANK"/>
    <property type="match status" value="3"/>
</dbReference>
<keyword evidence="7" id="KW-1185">Reference proteome</keyword>
<dbReference type="InterPro" id="IPR054471">
    <property type="entry name" value="GPIID_WHD"/>
</dbReference>
<dbReference type="PANTHER" id="PTHR10039">
    <property type="entry name" value="AMELOGENIN"/>
    <property type="match status" value="1"/>
</dbReference>
<dbReference type="Proteomes" id="UP000566819">
    <property type="component" value="Unassembled WGS sequence"/>
</dbReference>
<feature type="repeat" description="ANK" evidence="2">
    <location>
        <begin position="848"/>
        <end position="880"/>
    </location>
</feature>
<keyword evidence="2" id="KW-0040">ANK repeat</keyword>
<dbReference type="InterPro" id="IPR031350">
    <property type="entry name" value="Goodbye_dom"/>
</dbReference>
<evidence type="ECO:0000256" key="2">
    <source>
        <dbReference type="PROSITE-ProRule" id="PRU00023"/>
    </source>
</evidence>
<evidence type="ECO:0000259" key="3">
    <source>
        <dbReference type="Pfam" id="PF17109"/>
    </source>
</evidence>
<protein>
    <recommendedName>
        <fullName evidence="8">NACHT domain-containing protein</fullName>
    </recommendedName>
</protein>
<feature type="domain" description="Nephrocystin 3-like N-terminal" evidence="5">
    <location>
        <begin position="295"/>
        <end position="456"/>
    </location>
</feature>
<dbReference type="InterPro" id="IPR036770">
    <property type="entry name" value="Ankyrin_rpt-contain_sf"/>
</dbReference>
<dbReference type="SUPFAM" id="SSF48403">
    <property type="entry name" value="Ankyrin repeat"/>
    <property type="match status" value="1"/>
</dbReference>
<accession>A0A8H4VZ22</accession>
<name>A0A8H4VZ22_9HELO</name>
<sequence>MATVELPIRATPNVVGAIWKAAISRYEEITLQKIESFAGVNSADEILDQIHERERRFKGYRHDGSKLDKFRSHVNKSLGPIEKLSNIVASAASTSFPPSTAIFTAVSYLIKAVNSVSADYDRIAGLFEDLDLYLSRLKILEKWVPPVLELEVALTEVLVSVLILCGICAKYIKMKRIVKAFRNLVSGEDDELSAAYAHFHKMVEQERGTVGNATLAAVGQLQQESNAIHTVVREGLAMTRQTDLNTKTLIASSEHLNKYLESKEAALERDDILTRLSSLDFHEKQKDTFAKHHQGTGQWLAKTEEFQQWFKGERVSVLWCPGIPGAGKTVMTSLTVNHVQEAIQGTKVAIAYIYCDYKNPKTQSELELFASITRQLTEQTSSMPTEVKEFCDKNAEKRRNPTGEEWIALAKSICLLFKTTYIFVDALDECPEINRGNFLCLMREMSPFVRLFITSRPHVHLNVKFANLLRIDISAQGSDIEMYLEHRISTHSRLSLFVAKDIRLQEDIVRTLSEKATGMFLLAHLQMDQLCRQSNLRAVRKMVSELPKGLSEFYKDALRRIEMQPEEDSELARRTLSYLFYARRPLNVEELRHLLGVEVGDNELDPTAFPEIEIVLNVSAGLIRIDGKSNSVGLVHYSLQEYLQKNGEILLPDPEVEMARVCLTYLSFDVFEGGPCQNGDALQQRLREYQLLNYASHHWGCHIMGDQLHETVVGLVLAFLKDEQKLACLVQVLHAPTRQTQDWYNCFPRQFGPLHAVAWWGLDKILVALSEPEMAVDCQDSYGATSLQIAAQHGHRAVAQLLLDLGADIDMANECGETALYWAAKSGHSALVELLLLNGARVLTKDNEGWTALDWAVVGGNNEVVKMLLEHGADTAANNDGLHKALHLAAEEGHELTHRARLRHAVRAPDDGAGAASTRG</sequence>
<dbReference type="Pfam" id="PF24883">
    <property type="entry name" value="NPHP3_N"/>
    <property type="match status" value="1"/>
</dbReference>
<organism evidence="6 7">
    <name type="scientific">Cudoniella acicularis</name>
    <dbReference type="NCBI Taxonomy" id="354080"/>
    <lineage>
        <taxon>Eukaryota</taxon>
        <taxon>Fungi</taxon>
        <taxon>Dikarya</taxon>
        <taxon>Ascomycota</taxon>
        <taxon>Pezizomycotina</taxon>
        <taxon>Leotiomycetes</taxon>
        <taxon>Helotiales</taxon>
        <taxon>Tricladiaceae</taxon>
        <taxon>Cudoniella</taxon>
    </lineage>
</organism>